<keyword evidence="3 5" id="KW-0863">Zinc-finger</keyword>
<dbReference type="RefSeq" id="XP_060438340.1">
    <property type="nucleotide sequence ID" value="XM_060585756.1"/>
</dbReference>
<keyword evidence="4" id="KW-0862">Zinc</keyword>
<evidence type="ECO:0000256" key="4">
    <source>
        <dbReference type="ARBA" id="ARBA00022833"/>
    </source>
</evidence>
<dbReference type="PROSITE" id="PS00028">
    <property type="entry name" value="ZINC_FINGER_C2H2_1"/>
    <property type="match status" value="3"/>
</dbReference>
<evidence type="ECO:0000313" key="7">
    <source>
        <dbReference type="EMBL" id="KAK1622345.1"/>
    </source>
</evidence>
<evidence type="ECO:0000256" key="5">
    <source>
        <dbReference type="PROSITE-ProRule" id="PRU00042"/>
    </source>
</evidence>
<keyword evidence="1" id="KW-0479">Metal-binding</keyword>
<dbReference type="GO" id="GO:0008270">
    <property type="term" value="F:zinc ion binding"/>
    <property type="evidence" value="ECO:0007669"/>
    <property type="project" value="UniProtKB-KW"/>
</dbReference>
<dbReference type="PANTHER" id="PTHR24409">
    <property type="entry name" value="ZINC FINGER PROTEIN 142"/>
    <property type="match status" value="1"/>
</dbReference>
<dbReference type="Proteomes" id="UP001243989">
    <property type="component" value="Unassembled WGS sequence"/>
</dbReference>
<proteinExistence type="predicted"/>
<gene>
    <name evidence="7" type="ORF">BDP81DRAFT_334364</name>
</gene>
<evidence type="ECO:0000313" key="8">
    <source>
        <dbReference type="Proteomes" id="UP001243989"/>
    </source>
</evidence>
<keyword evidence="2" id="KW-0677">Repeat</keyword>
<dbReference type="GO" id="GO:0005634">
    <property type="term" value="C:nucleus"/>
    <property type="evidence" value="ECO:0007669"/>
    <property type="project" value="TreeGrafter"/>
</dbReference>
<dbReference type="GeneID" id="85470618"/>
<evidence type="ECO:0000256" key="3">
    <source>
        <dbReference type="ARBA" id="ARBA00022771"/>
    </source>
</evidence>
<dbReference type="SMART" id="SM00355">
    <property type="entry name" value="ZnF_C2H2"/>
    <property type="match status" value="6"/>
</dbReference>
<feature type="domain" description="C2H2-type" evidence="6">
    <location>
        <begin position="32"/>
        <end position="61"/>
    </location>
</feature>
<accession>A0AAI9ZEZ0</accession>
<dbReference type="PROSITE" id="PS50157">
    <property type="entry name" value="ZINC_FINGER_C2H2_2"/>
    <property type="match status" value="3"/>
</dbReference>
<dbReference type="PANTHER" id="PTHR24409:SF356">
    <property type="entry name" value="C2H2 FINGER DOMAIN TRANSCRIPTION FACTOR (EUROFUNG)"/>
    <property type="match status" value="1"/>
</dbReference>
<feature type="domain" description="C2H2-type" evidence="6">
    <location>
        <begin position="96"/>
        <end position="126"/>
    </location>
</feature>
<feature type="domain" description="C2H2-type" evidence="6">
    <location>
        <begin position="199"/>
        <end position="228"/>
    </location>
</feature>
<dbReference type="SUPFAM" id="SSF57667">
    <property type="entry name" value="beta-beta-alpha zinc fingers"/>
    <property type="match status" value="1"/>
</dbReference>
<dbReference type="InterPro" id="IPR013087">
    <property type="entry name" value="Znf_C2H2_type"/>
</dbReference>
<sequence length="278" mass="31991">MSFACGTCWQTWPTWRSRDQHVAAKFHKAPDFECDTCERYFGSCTAVEQHMNALDHWAESSSTSSDGSEYDCYYDGCTECFDDEQELQHHEVHEHYYCSSCDRDFDNANSIKMQHRKSKQHLGKKQPCYFCGKLYVTAAGIFYHLERGKCPEAPLDRMKVYEAVKQRDPNGLITERLRQWSGSSLEATAASWNPSSKTFDCPLCGSSFKLLNSLNQHLQSPKHQEKVYHCPNQRCGEKFSEFAAATEHLQSESCNYITFEAVQETAKRIFDPGRMIAF</sequence>
<organism evidence="7 8">
    <name type="scientific">Colletotrichum phormii</name>
    <dbReference type="NCBI Taxonomy" id="359342"/>
    <lineage>
        <taxon>Eukaryota</taxon>
        <taxon>Fungi</taxon>
        <taxon>Dikarya</taxon>
        <taxon>Ascomycota</taxon>
        <taxon>Pezizomycotina</taxon>
        <taxon>Sordariomycetes</taxon>
        <taxon>Hypocreomycetidae</taxon>
        <taxon>Glomerellales</taxon>
        <taxon>Glomerellaceae</taxon>
        <taxon>Colletotrichum</taxon>
        <taxon>Colletotrichum acutatum species complex</taxon>
    </lineage>
</organism>
<dbReference type="AlphaFoldDB" id="A0AAI9ZEZ0"/>
<evidence type="ECO:0000256" key="2">
    <source>
        <dbReference type="ARBA" id="ARBA00022737"/>
    </source>
</evidence>
<dbReference type="InterPro" id="IPR036236">
    <property type="entry name" value="Znf_C2H2_sf"/>
</dbReference>
<dbReference type="GO" id="GO:0000981">
    <property type="term" value="F:DNA-binding transcription factor activity, RNA polymerase II-specific"/>
    <property type="evidence" value="ECO:0007669"/>
    <property type="project" value="TreeGrafter"/>
</dbReference>
<keyword evidence="8" id="KW-1185">Reference proteome</keyword>
<protein>
    <recommendedName>
        <fullName evidence="6">C2H2-type domain-containing protein</fullName>
    </recommendedName>
</protein>
<name>A0AAI9ZEZ0_9PEZI</name>
<evidence type="ECO:0000256" key="1">
    <source>
        <dbReference type="ARBA" id="ARBA00022723"/>
    </source>
</evidence>
<comment type="caution">
    <text evidence="7">The sequence shown here is derived from an EMBL/GenBank/DDBJ whole genome shotgun (WGS) entry which is preliminary data.</text>
</comment>
<dbReference type="GO" id="GO:0000977">
    <property type="term" value="F:RNA polymerase II transcription regulatory region sequence-specific DNA binding"/>
    <property type="evidence" value="ECO:0007669"/>
    <property type="project" value="TreeGrafter"/>
</dbReference>
<reference evidence="7" key="1">
    <citation type="submission" date="2021-06" db="EMBL/GenBank/DDBJ databases">
        <title>Comparative genomics, transcriptomics and evolutionary studies reveal genomic signatures of adaptation to plant cell wall in hemibiotrophic fungi.</title>
        <authorList>
            <consortium name="DOE Joint Genome Institute"/>
            <person name="Baroncelli R."/>
            <person name="Diaz J.F."/>
            <person name="Benocci T."/>
            <person name="Peng M."/>
            <person name="Battaglia E."/>
            <person name="Haridas S."/>
            <person name="Andreopoulos W."/>
            <person name="Labutti K."/>
            <person name="Pangilinan J."/>
            <person name="Floch G.L."/>
            <person name="Makela M.R."/>
            <person name="Henrissat B."/>
            <person name="Grigoriev I.V."/>
            <person name="Crouch J.A."/>
            <person name="De Vries R.P."/>
            <person name="Sukno S.A."/>
            <person name="Thon M.R."/>
        </authorList>
    </citation>
    <scope>NUCLEOTIDE SEQUENCE</scope>
    <source>
        <strain evidence="7">CBS 102054</strain>
    </source>
</reference>
<dbReference type="EMBL" id="JAHMHQ010000036">
    <property type="protein sequence ID" value="KAK1622345.1"/>
    <property type="molecule type" value="Genomic_DNA"/>
</dbReference>
<dbReference type="Gene3D" id="3.30.160.60">
    <property type="entry name" value="Classic Zinc Finger"/>
    <property type="match status" value="1"/>
</dbReference>
<evidence type="ECO:0000259" key="6">
    <source>
        <dbReference type="PROSITE" id="PS50157"/>
    </source>
</evidence>